<sequence length="94" mass="10577">METYLLRGTVRPALFSWGRMYTSVFLMSSVCRLASSEMRIPVCKRSSTTADILISRRTASRREEYSAGVRMRGAEDSYLGWANSEAGLVGVRLF</sequence>
<organism evidence="1 2">
    <name type="scientific">Candidatus Amesbacteria bacterium GW2011_GWA1_47_20</name>
    <dbReference type="NCBI Taxonomy" id="1618354"/>
    <lineage>
        <taxon>Bacteria</taxon>
        <taxon>Candidatus Amesiibacteriota</taxon>
    </lineage>
</organism>
<dbReference type="AlphaFoldDB" id="A0A0G1SJN4"/>
<proteinExistence type="predicted"/>
<dbReference type="EMBL" id="LCOA01000012">
    <property type="protein sequence ID" value="KKU69689.1"/>
    <property type="molecule type" value="Genomic_DNA"/>
</dbReference>
<gene>
    <name evidence="1" type="ORF">UX92_C0012G0032</name>
</gene>
<dbReference type="Proteomes" id="UP000034565">
    <property type="component" value="Unassembled WGS sequence"/>
</dbReference>
<evidence type="ECO:0000313" key="2">
    <source>
        <dbReference type="Proteomes" id="UP000034565"/>
    </source>
</evidence>
<accession>A0A0G1SJN4</accession>
<name>A0A0G1SJN4_9BACT</name>
<protein>
    <submittedName>
        <fullName evidence="1">Uncharacterized protein</fullName>
    </submittedName>
</protein>
<evidence type="ECO:0000313" key="1">
    <source>
        <dbReference type="EMBL" id="KKU69689.1"/>
    </source>
</evidence>
<reference evidence="1 2" key="1">
    <citation type="journal article" date="2015" name="Nature">
        <title>rRNA introns, odd ribosomes, and small enigmatic genomes across a large radiation of phyla.</title>
        <authorList>
            <person name="Brown C.T."/>
            <person name="Hug L.A."/>
            <person name="Thomas B.C."/>
            <person name="Sharon I."/>
            <person name="Castelle C.J."/>
            <person name="Singh A."/>
            <person name="Wilkins M.J."/>
            <person name="Williams K.H."/>
            <person name="Banfield J.F."/>
        </authorList>
    </citation>
    <scope>NUCLEOTIDE SEQUENCE [LARGE SCALE GENOMIC DNA]</scope>
</reference>
<comment type="caution">
    <text evidence="1">The sequence shown here is derived from an EMBL/GenBank/DDBJ whole genome shotgun (WGS) entry which is preliminary data.</text>
</comment>